<evidence type="ECO:0000313" key="1">
    <source>
        <dbReference type="EMBL" id="MDO6455442.1"/>
    </source>
</evidence>
<proteinExistence type="predicted"/>
<dbReference type="Gene3D" id="2.60.40.2810">
    <property type="match status" value="1"/>
</dbReference>
<organism evidence="1 2">
    <name type="scientific">Neptunomonas phycophila</name>
    <dbReference type="NCBI Taxonomy" id="1572645"/>
    <lineage>
        <taxon>Bacteria</taxon>
        <taxon>Pseudomonadati</taxon>
        <taxon>Pseudomonadota</taxon>
        <taxon>Gammaproteobacteria</taxon>
        <taxon>Oceanospirillales</taxon>
        <taxon>Oceanospirillaceae</taxon>
        <taxon>Neptunomonas</taxon>
    </lineage>
</organism>
<feature type="non-terminal residue" evidence="1">
    <location>
        <position position="78"/>
    </location>
</feature>
<name>A0AAW7XP04_9GAMM</name>
<comment type="caution">
    <text evidence="1">The sequence shown here is derived from an EMBL/GenBank/DDBJ whole genome shotgun (WGS) entry which is preliminary data.</text>
</comment>
<accession>A0AAW7XP04</accession>
<sequence>NDNPTTTGESATTDEDTPVTVDVLANDSDVEGDTLTVDSASATNGTVAINPDGTITYTPDANFTGSDTITYTVTDGNG</sequence>
<gene>
    <name evidence="1" type="ORF">Q4490_17975</name>
</gene>
<protein>
    <submittedName>
        <fullName evidence="1">Cadherin-like domain-containing protein</fullName>
    </submittedName>
</protein>
<dbReference type="RefSeq" id="WP_303552584.1">
    <property type="nucleotide sequence ID" value="NZ_JAUOPG010000042.1"/>
</dbReference>
<dbReference type="Proteomes" id="UP001169862">
    <property type="component" value="Unassembled WGS sequence"/>
</dbReference>
<evidence type="ECO:0000313" key="2">
    <source>
        <dbReference type="Proteomes" id="UP001169862"/>
    </source>
</evidence>
<dbReference type="EMBL" id="JAUOPG010000042">
    <property type="protein sequence ID" value="MDO6455442.1"/>
    <property type="molecule type" value="Genomic_DNA"/>
</dbReference>
<dbReference type="AlphaFoldDB" id="A0AAW7XP04"/>
<dbReference type="Pfam" id="PF17963">
    <property type="entry name" value="Big_9"/>
    <property type="match status" value="1"/>
</dbReference>
<reference evidence="1" key="1">
    <citation type="submission" date="2023-07" db="EMBL/GenBank/DDBJ databases">
        <title>Genome content predicts the carbon catabolic preferences of heterotrophic bacteria.</title>
        <authorList>
            <person name="Gralka M."/>
        </authorList>
    </citation>
    <scope>NUCLEOTIDE SEQUENCE</scope>
    <source>
        <strain evidence="1">I2M16</strain>
    </source>
</reference>
<feature type="non-terminal residue" evidence="1">
    <location>
        <position position="1"/>
    </location>
</feature>